<feature type="compositionally biased region" description="Acidic residues" evidence="9">
    <location>
        <begin position="895"/>
        <end position="907"/>
    </location>
</feature>
<proteinExistence type="inferred from homology"/>
<dbReference type="InterPro" id="IPR003439">
    <property type="entry name" value="ABC_transporter-like_ATP-bd"/>
</dbReference>
<feature type="domain" description="ABC transmembrane type-1" evidence="12">
    <location>
        <begin position="956"/>
        <end position="1232"/>
    </location>
</feature>
<dbReference type="GO" id="GO:0016020">
    <property type="term" value="C:membrane"/>
    <property type="evidence" value="ECO:0007669"/>
    <property type="project" value="UniProtKB-SubCell"/>
</dbReference>
<dbReference type="FunFam" id="3.40.50.300:FF:000997">
    <property type="entry name" value="Multidrug resistance-associated protein 1"/>
    <property type="match status" value="1"/>
</dbReference>
<dbReference type="InterPro" id="IPR044726">
    <property type="entry name" value="ABCC_6TM_D2"/>
</dbReference>
<dbReference type="InterPro" id="IPR017871">
    <property type="entry name" value="ABC_transporter-like_CS"/>
</dbReference>
<dbReference type="PANTHER" id="PTHR24223:SF453">
    <property type="entry name" value="ABC TRANSPORTER"/>
    <property type="match status" value="1"/>
</dbReference>
<dbReference type="Pfam" id="PF00664">
    <property type="entry name" value="ABC_membrane"/>
    <property type="match status" value="2"/>
</dbReference>
<dbReference type="GO" id="GO:0005524">
    <property type="term" value="F:ATP binding"/>
    <property type="evidence" value="ECO:0007669"/>
    <property type="project" value="UniProtKB-KW"/>
</dbReference>
<comment type="caution">
    <text evidence="13">The sequence shown here is derived from an EMBL/GenBank/DDBJ whole genome shotgun (WGS) entry which is preliminary data.</text>
</comment>
<feature type="transmembrane region" description="Helical" evidence="10">
    <location>
        <begin position="1179"/>
        <end position="1197"/>
    </location>
</feature>
<dbReference type="InterPro" id="IPR003593">
    <property type="entry name" value="AAA+_ATPase"/>
</dbReference>
<feature type="transmembrane region" description="Helical" evidence="10">
    <location>
        <begin position="949"/>
        <end position="970"/>
    </location>
</feature>
<feature type="domain" description="ABC transporter" evidence="11">
    <location>
        <begin position="517"/>
        <end position="750"/>
    </location>
</feature>
<feature type="transmembrane region" description="Helical" evidence="10">
    <location>
        <begin position="990"/>
        <end position="1018"/>
    </location>
</feature>
<dbReference type="PROSITE" id="PS00211">
    <property type="entry name" value="ABC_TRANSPORTER_1"/>
    <property type="match status" value="2"/>
</dbReference>
<dbReference type="FunFam" id="3.40.50.300:FF:000163">
    <property type="entry name" value="Multidrug resistance-associated protein member 4"/>
    <property type="match status" value="1"/>
</dbReference>
<comment type="subcellular location">
    <subcellularLocation>
        <location evidence="1">Membrane</location>
        <topology evidence="1">Multi-pass membrane protein</topology>
    </subcellularLocation>
</comment>
<keyword evidence="3" id="KW-0813">Transport</keyword>
<name>A0A9D4YXK2_CHLVU</name>
<accession>A0A9D4YXK2</accession>
<dbReference type="InterPro" id="IPR044746">
    <property type="entry name" value="ABCC_6TM_D1"/>
</dbReference>
<keyword evidence="6" id="KW-0067">ATP-binding</keyword>
<feature type="domain" description="ABC transporter" evidence="11">
    <location>
        <begin position="1270"/>
        <end position="1507"/>
    </location>
</feature>
<dbReference type="SUPFAM" id="SSF90123">
    <property type="entry name" value="ABC transporter transmembrane region"/>
    <property type="match status" value="2"/>
</dbReference>
<feature type="compositionally biased region" description="Low complexity" evidence="9">
    <location>
        <begin position="428"/>
        <end position="442"/>
    </location>
</feature>
<feature type="transmembrane region" description="Helical" evidence="10">
    <location>
        <begin position="1066"/>
        <end position="1084"/>
    </location>
</feature>
<dbReference type="InterPro" id="IPR027417">
    <property type="entry name" value="P-loop_NTPase"/>
</dbReference>
<dbReference type="FunFam" id="1.20.1560.10:FF:000010">
    <property type="entry name" value="Multidrug resistance-associated ABC transporter"/>
    <property type="match status" value="1"/>
</dbReference>
<feature type="region of interest" description="Disordered" evidence="9">
    <location>
        <begin position="774"/>
        <end position="833"/>
    </location>
</feature>
<sequence>MVAKGAVPHPAAVEQEHESLQARFGTTGFQHASPFAKATYSFVTPLVKLGAQSKIHDGSAAAYLPLSDTGERLAAQFDAAYASVKAEQERRGRHWSPSGLMWRTYWRIYKWRVLAHIGWTFTEIADRVGAPLVLRELIIWFTGWESTDGDKQLYPLWQGWMWAAVLGAFGYCYCLIHHQLFWYGMRMGFDMRQQAIAAVQAKVLRLNSVAVADQTAGKIVNLISNDVRRFDDALPFYNFLVGAPVELMIVFVLVGLKLGFLASLAGIATLLMLIPTQGFLVRYIGRLRASTAAQTDERVRLTGEIIGGVLATKMLGWEEPFREQISAVRRREAAFIRRTARIKAFNMGLSAAVIPLSALAAFGVARATDAGQLTVPNLFYSLALLALPKLYMGDFWPQAVGSTAELRISMRRLGAFLSLPEPPEPWHTQAAAATDSGSTASSHRAAAQSANGLGRASANAPAAAAASAEQQQMGGVLPAVEVAGADFDWANRSWAAAANGATNGDAAGTAGGGAAAVPLEAVNGAGSGGRAFQLRNLQFSVAPGKLVAIVGSVGTGKSSLLAALLGELQPSTRSSGAAAAATPVTVRGSVAYCSQVPWIVSGSVRENVLFGQRYEAGRYNAVLQACALEDDIAGLPAGDDTELGERGINLSGGQKARLALARAAYSQAGIQLLDDPLSAVDPRVGRVLFEQCISGSGIMAGTTRLLVTHQRQFLPGCDEVLVLRGGTVTHRGTYAELMAAGVPEAAAAQETSLDDQAYDAHIAVPAGAADAADSAAGSVAGSETQQGDEQLALESPQQQQRGAGAAEHSPPVQHGHATRRQSPAKPANRSQFDRTVSLVFAEGDATLGKGGSSSKLGNNSRDSWRHKLSASYVRRAMSARFAGGTARGTAAVSEQDSEEEGQGDAEEGQLALAGKGVPRRGKSGRLIVVEDQAVGTVPWAVYGRYGARMGLPTVSLITIGLLLGQAIYLWGDYWLSLWASKNPQEQQQLYWVWVYAVVVAAVLALSFARSLLFFMAALRASTQVHEEMVARVLRAPLSFFHTSPTGRILNRFSKDQGQVDEQLPQVFFDCVLALMMVLGAFVLLMVSVPFIIPVFLPLGAAFFWVRSLYLRTSREVKRWEATTRSPVFASFSAILKGLPTIRAYGAGPRFRAAFLEQLSENGAWGFCFLTTARWIGFRLDLLVALLMTAAPLLMMAVHDQLSARLAGLALTQSLQLAGMLQWMVRQSAEVENNMTSVERMLAYTELDQEPPTAALGGAVPPPGWPGNGRIQYRDVSAIYRPGLPPVLQNLTFTLEGGVSCGVVGRTGSGKSSLMLTLFRLIPITGGSITLDGVDTAGMALDVLRRQVAIIPQDPVLFSGTLRSNLDPWGSFDDGRLWEALRAAQLGGVVASLGGLDARMQEAGDNLSVGQRQLFCLARALLQDAAVLALDEATANVDKDTDELIQKAVRECVQLGDRRRTLLVIAHRIDTIMDCDQLLVLSGGRLVEQGAPGQLSQSGGMFARLVAAARRGTTTTTGSSV</sequence>
<evidence type="ECO:0000256" key="3">
    <source>
        <dbReference type="ARBA" id="ARBA00022448"/>
    </source>
</evidence>
<dbReference type="Proteomes" id="UP001055712">
    <property type="component" value="Unassembled WGS sequence"/>
</dbReference>
<evidence type="ECO:0000256" key="2">
    <source>
        <dbReference type="ARBA" id="ARBA00009726"/>
    </source>
</evidence>
<dbReference type="PROSITE" id="PS50929">
    <property type="entry name" value="ABC_TM1F"/>
    <property type="match status" value="2"/>
</dbReference>
<dbReference type="InterPro" id="IPR036640">
    <property type="entry name" value="ABC1_TM_sf"/>
</dbReference>
<dbReference type="PROSITE" id="PS50893">
    <property type="entry name" value="ABC_TRANSPORTER_2"/>
    <property type="match status" value="2"/>
</dbReference>
<evidence type="ECO:0000256" key="8">
    <source>
        <dbReference type="ARBA" id="ARBA00023136"/>
    </source>
</evidence>
<feature type="transmembrane region" description="Helical" evidence="10">
    <location>
        <begin position="236"/>
        <end position="254"/>
    </location>
</feature>
<dbReference type="SMART" id="SM00382">
    <property type="entry name" value="AAA"/>
    <property type="match status" value="2"/>
</dbReference>
<evidence type="ECO:0000259" key="11">
    <source>
        <dbReference type="PROSITE" id="PS50893"/>
    </source>
</evidence>
<dbReference type="InterPro" id="IPR050173">
    <property type="entry name" value="ABC_transporter_C-like"/>
</dbReference>
<reference evidence="13" key="1">
    <citation type="journal article" date="2019" name="Plant J.">
        <title>Chlorella vulgaris genome assembly and annotation reveals the molecular basis for metabolic acclimation to high light conditions.</title>
        <authorList>
            <person name="Cecchin M."/>
            <person name="Marcolungo L."/>
            <person name="Rossato M."/>
            <person name="Girolomoni L."/>
            <person name="Cosentino E."/>
            <person name="Cuine S."/>
            <person name="Li-Beisson Y."/>
            <person name="Delledonne M."/>
            <person name="Ballottari M."/>
        </authorList>
    </citation>
    <scope>NUCLEOTIDE SEQUENCE</scope>
    <source>
        <strain evidence="13">211/11P</strain>
    </source>
</reference>
<feature type="transmembrane region" description="Helical" evidence="10">
    <location>
        <begin position="260"/>
        <end position="281"/>
    </location>
</feature>
<keyword evidence="4 10" id="KW-0812">Transmembrane</keyword>
<evidence type="ECO:0000313" key="14">
    <source>
        <dbReference type="Proteomes" id="UP001055712"/>
    </source>
</evidence>
<dbReference type="OrthoDB" id="6500128at2759"/>
<dbReference type="CDD" id="cd03244">
    <property type="entry name" value="ABCC_MRP_domain2"/>
    <property type="match status" value="1"/>
</dbReference>
<gene>
    <name evidence="13" type="ORF">D9Q98_009166</name>
</gene>
<dbReference type="Gene3D" id="1.20.1560.10">
    <property type="entry name" value="ABC transporter type 1, transmembrane domain"/>
    <property type="match status" value="2"/>
</dbReference>
<comment type="similarity">
    <text evidence="2">Belongs to the ABC transporter superfamily. ABCC family. Conjugate transporter (TC 3.A.1.208) subfamily.</text>
</comment>
<evidence type="ECO:0000256" key="1">
    <source>
        <dbReference type="ARBA" id="ARBA00004141"/>
    </source>
</evidence>
<dbReference type="Pfam" id="PF00005">
    <property type="entry name" value="ABC_tran"/>
    <property type="match status" value="2"/>
</dbReference>
<keyword evidence="7 10" id="KW-1133">Transmembrane helix</keyword>
<keyword evidence="5" id="KW-0547">Nucleotide-binding</keyword>
<dbReference type="Gene3D" id="3.40.50.300">
    <property type="entry name" value="P-loop containing nucleotide triphosphate hydrolases"/>
    <property type="match status" value="2"/>
</dbReference>
<dbReference type="CDD" id="cd18580">
    <property type="entry name" value="ABC_6TM_ABCC_D2"/>
    <property type="match status" value="1"/>
</dbReference>
<evidence type="ECO:0000259" key="12">
    <source>
        <dbReference type="PROSITE" id="PS50929"/>
    </source>
</evidence>
<evidence type="ECO:0000256" key="4">
    <source>
        <dbReference type="ARBA" id="ARBA00022692"/>
    </source>
</evidence>
<evidence type="ECO:0000256" key="10">
    <source>
        <dbReference type="SAM" id="Phobius"/>
    </source>
</evidence>
<dbReference type="CDD" id="cd18579">
    <property type="entry name" value="ABC_6TM_ABCC_D1"/>
    <property type="match status" value="1"/>
</dbReference>
<dbReference type="CDD" id="cd03250">
    <property type="entry name" value="ABCC_MRP_domain1"/>
    <property type="match status" value="1"/>
</dbReference>
<dbReference type="EMBL" id="SIDB01000007">
    <property type="protein sequence ID" value="KAI3430754.1"/>
    <property type="molecule type" value="Genomic_DNA"/>
</dbReference>
<evidence type="ECO:0000256" key="7">
    <source>
        <dbReference type="ARBA" id="ARBA00022989"/>
    </source>
</evidence>
<feature type="compositionally biased region" description="Low complexity" evidence="9">
    <location>
        <begin position="884"/>
        <end position="894"/>
    </location>
</feature>
<dbReference type="GO" id="GO:0140359">
    <property type="term" value="F:ABC-type transporter activity"/>
    <property type="evidence" value="ECO:0007669"/>
    <property type="project" value="InterPro"/>
</dbReference>
<evidence type="ECO:0000256" key="5">
    <source>
        <dbReference type="ARBA" id="ARBA00022741"/>
    </source>
</evidence>
<feature type="domain" description="ABC transmembrane type-1" evidence="12">
    <location>
        <begin position="155"/>
        <end position="385"/>
    </location>
</feature>
<dbReference type="InterPro" id="IPR011527">
    <property type="entry name" value="ABC1_TM_dom"/>
</dbReference>
<protein>
    <submittedName>
        <fullName evidence="13">Uncharacterized protein</fullName>
    </submittedName>
</protein>
<dbReference type="GO" id="GO:0016887">
    <property type="term" value="F:ATP hydrolysis activity"/>
    <property type="evidence" value="ECO:0007669"/>
    <property type="project" value="InterPro"/>
</dbReference>
<keyword evidence="14" id="KW-1185">Reference proteome</keyword>
<feature type="region of interest" description="Disordered" evidence="9">
    <location>
        <begin position="424"/>
        <end position="452"/>
    </location>
</feature>
<feature type="region of interest" description="Disordered" evidence="9">
    <location>
        <begin position="884"/>
        <end position="916"/>
    </location>
</feature>
<reference evidence="13" key="2">
    <citation type="submission" date="2020-11" db="EMBL/GenBank/DDBJ databases">
        <authorList>
            <person name="Cecchin M."/>
            <person name="Marcolungo L."/>
            <person name="Rossato M."/>
            <person name="Girolomoni L."/>
            <person name="Cosentino E."/>
            <person name="Cuine S."/>
            <person name="Li-Beisson Y."/>
            <person name="Delledonne M."/>
            <person name="Ballottari M."/>
        </authorList>
    </citation>
    <scope>NUCLEOTIDE SEQUENCE</scope>
    <source>
        <strain evidence="13">211/11P</strain>
        <tissue evidence="13">Whole cell</tissue>
    </source>
</reference>
<dbReference type="PANTHER" id="PTHR24223">
    <property type="entry name" value="ATP-BINDING CASSETTE SUB-FAMILY C"/>
    <property type="match status" value="1"/>
</dbReference>
<evidence type="ECO:0000313" key="13">
    <source>
        <dbReference type="EMBL" id="KAI3430754.1"/>
    </source>
</evidence>
<feature type="transmembrane region" description="Helical" evidence="10">
    <location>
        <begin position="344"/>
        <end position="364"/>
    </location>
</feature>
<organism evidence="13 14">
    <name type="scientific">Chlorella vulgaris</name>
    <name type="common">Green alga</name>
    <dbReference type="NCBI Taxonomy" id="3077"/>
    <lineage>
        <taxon>Eukaryota</taxon>
        <taxon>Viridiplantae</taxon>
        <taxon>Chlorophyta</taxon>
        <taxon>core chlorophytes</taxon>
        <taxon>Trebouxiophyceae</taxon>
        <taxon>Chlorellales</taxon>
        <taxon>Chlorellaceae</taxon>
        <taxon>Chlorella clade</taxon>
        <taxon>Chlorella</taxon>
    </lineage>
</organism>
<evidence type="ECO:0000256" key="9">
    <source>
        <dbReference type="SAM" id="MobiDB-lite"/>
    </source>
</evidence>
<keyword evidence="8 10" id="KW-0472">Membrane</keyword>
<dbReference type="SUPFAM" id="SSF52540">
    <property type="entry name" value="P-loop containing nucleoside triphosphate hydrolases"/>
    <property type="match status" value="2"/>
</dbReference>
<feature type="transmembrane region" description="Helical" evidence="10">
    <location>
        <begin position="160"/>
        <end position="183"/>
    </location>
</feature>
<evidence type="ECO:0000256" key="6">
    <source>
        <dbReference type="ARBA" id="ARBA00022840"/>
    </source>
</evidence>